<evidence type="ECO:0000313" key="1">
    <source>
        <dbReference type="EMBL" id="EIM79958.1"/>
    </source>
</evidence>
<dbReference type="GeneID" id="18795855"/>
<dbReference type="EMBL" id="JH687400">
    <property type="protein sequence ID" value="EIM79958.1"/>
    <property type="molecule type" value="Genomic_DNA"/>
</dbReference>
<reference evidence="2" key="1">
    <citation type="journal article" date="2012" name="Science">
        <title>The Paleozoic origin of enzymatic lignin decomposition reconstructed from 31 fungal genomes.</title>
        <authorList>
            <person name="Floudas D."/>
            <person name="Binder M."/>
            <person name="Riley R."/>
            <person name="Barry K."/>
            <person name="Blanchette R.A."/>
            <person name="Henrissat B."/>
            <person name="Martinez A.T."/>
            <person name="Otillar R."/>
            <person name="Spatafora J.W."/>
            <person name="Yadav J.S."/>
            <person name="Aerts A."/>
            <person name="Benoit I."/>
            <person name="Boyd A."/>
            <person name="Carlson A."/>
            <person name="Copeland A."/>
            <person name="Coutinho P.M."/>
            <person name="de Vries R.P."/>
            <person name="Ferreira P."/>
            <person name="Findley K."/>
            <person name="Foster B."/>
            <person name="Gaskell J."/>
            <person name="Glotzer D."/>
            <person name="Gorecki P."/>
            <person name="Heitman J."/>
            <person name="Hesse C."/>
            <person name="Hori C."/>
            <person name="Igarashi K."/>
            <person name="Jurgens J.A."/>
            <person name="Kallen N."/>
            <person name="Kersten P."/>
            <person name="Kohler A."/>
            <person name="Kuees U."/>
            <person name="Kumar T.K.A."/>
            <person name="Kuo A."/>
            <person name="LaButti K."/>
            <person name="Larrondo L.F."/>
            <person name="Lindquist E."/>
            <person name="Ling A."/>
            <person name="Lombard V."/>
            <person name="Lucas S."/>
            <person name="Lundell T."/>
            <person name="Martin R."/>
            <person name="McLaughlin D.J."/>
            <person name="Morgenstern I."/>
            <person name="Morin E."/>
            <person name="Murat C."/>
            <person name="Nagy L.G."/>
            <person name="Nolan M."/>
            <person name="Ohm R.A."/>
            <person name="Patyshakuliyeva A."/>
            <person name="Rokas A."/>
            <person name="Ruiz-Duenas F.J."/>
            <person name="Sabat G."/>
            <person name="Salamov A."/>
            <person name="Samejima M."/>
            <person name="Schmutz J."/>
            <person name="Slot J.C."/>
            <person name="St John F."/>
            <person name="Stenlid J."/>
            <person name="Sun H."/>
            <person name="Sun S."/>
            <person name="Syed K."/>
            <person name="Tsang A."/>
            <person name="Wiebenga A."/>
            <person name="Young D."/>
            <person name="Pisabarro A."/>
            <person name="Eastwood D.C."/>
            <person name="Martin F."/>
            <person name="Cullen D."/>
            <person name="Grigoriev I.V."/>
            <person name="Hibbett D.S."/>
        </authorList>
    </citation>
    <scope>NUCLEOTIDE SEQUENCE [LARGE SCALE GENOMIC DNA]</scope>
    <source>
        <strain evidence="2">FP-91666</strain>
    </source>
</reference>
<dbReference type="AlphaFoldDB" id="R7RYQ1"/>
<proteinExistence type="predicted"/>
<keyword evidence="2" id="KW-1185">Reference proteome</keyword>
<dbReference type="KEGG" id="shs:STEHIDRAFT_116157"/>
<accession>R7RYQ1</accession>
<protein>
    <submittedName>
        <fullName evidence="1">Uncharacterized protein</fullName>
    </submittedName>
</protein>
<gene>
    <name evidence="1" type="ORF">STEHIDRAFT_116157</name>
</gene>
<dbReference type="Proteomes" id="UP000053927">
    <property type="component" value="Unassembled WGS sequence"/>
</dbReference>
<dbReference type="RefSeq" id="XP_007310946.1">
    <property type="nucleotide sequence ID" value="XM_007310884.1"/>
</dbReference>
<evidence type="ECO:0000313" key="2">
    <source>
        <dbReference type="Proteomes" id="UP000053927"/>
    </source>
</evidence>
<organism evidence="1 2">
    <name type="scientific">Stereum hirsutum (strain FP-91666)</name>
    <name type="common">White-rot fungus</name>
    <dbReference type="NCBI Taxonomy" id="721885"/>
    <lineage>
        <taxon>Eukaryota</taxon>
        <taxon>Fungi</taxon>
        <taxon>Dikarya</taxon>
        <taxon>Basidiomycota</taxon>
        <taxon>Agaricomycotina</taxon>
        <taxon>Agaricomycetes</taxon>
        <taxon>Russulales</taxon>
        <taxon>Stereaceae</taxon>
        <taxon>Stereum</taxon>
    </lineage>
</organism>
<name>R7RYQ1_STEHR</name>
<sequence length="124" mass="13904">MTEAENEWRHVQLMGMGMEESSTKDTAAVDEENNGSGEYLYFRYSFFFSPLAAATSSRSQRTLDLTTFFQLVPQSFDCNKALIGSFNPGDTDSLNKTWKVGTMIAGYLEPHVAPLALPETRPRH</sequence>